<accession>A0A413SBK0</accession>
<keyword evidence="1" id="KW-0472">Membrane</keyword>
<name>A0A413SBK0_9FIRM</name>
<keyword evidence="1" id="KW-0812">Transmembrane</keyword>
<reference evidence="2 3" key="1">
    <citation type="submission" date="2018-08" db="EMBL/GenBank/DDBJ databases">
        <title>A genome reference for cultivated species of the human gut microbiota.</title>
        <authorList>
            <person name="Zou Y."/>
            <person name="Xue W."/>
            <person name="Luo G."/>
        </authorList>
    </citation>
    <scope>NUCLEOTIDE SEQUENCE [LARGE SCALE GENOMIC DNA]</scope>
    <source>
        <strain evidence="2 3">AM43-11</strain>
    </source>
</reference>
<evidence type="ECO:0000313" key="3">
    <source>
        <dbReference type="Proteomes" id="UP000284465"/>
    </source>
</evidence>
<dbReference type="EMBL" id="QSFP01000036">
    <property type="protein sequence ID" value="RHA62586.1"/>
    <property type="molecule type" value="Genomic_DNA"/>
</dbReference>
<feature type="transmembrane region" description="Helical" evidence="1">
    <location>
        <begin position="61"/>
        <end position="78"/>
    </location>
</feature>
<sequence length="85" mass="10531">MQQNKHSNFMYIFWKTFYFYAAYEKNVLKSRKNQLETVQFQCMWISHETVGNTTKTRKKNLSIFILLYIFCLFIYNIFSYRKNLN</sequence>
<proteinExistence type="predicted"/>
<evidence type="ECO:0000256" key="1">
    <source>
        <dbReference type="SAM" id="Phobius"/>
    </source>
</evidence>
<organism evidence="2 3">
    <name type="scientific">Roseburia intestinalis</name>
    <dbReference type="NCBI Taxonomy" id="166486"/>
    <lineage>
        <taxon>Bacteria</taxon>
        <taxon>Bacillati</taxon>
        <taxon>Bacillota</taxon>
        <taxon>Clostridia</taxon>
        <taxon>Lachnospirales</taxon>
        <taxon>Lachnospiraceae</taxon>
        <taxon>Roseburia</taxon>
    </lineage>
</organism>
<dbReference type="AlphaFoldDB" id="A0A413SBK0"/>
<dbReference type="Proteomes" id="UP000284465">
    <property type="component" value="Unassembled WGS sequence"/>
</dbReference>
<keyword evidence="1" id="KW-1133">Transmembrane helix</keyword>
<protein>
    <submittedName>
        <fullName evidence="2">Uncharacterized protein</fullName>
    </submittedName>
</protein>
<evidence type="ECO:0000313" key="2">
    <source>
        <dbReference type="EMBL" id="RHA62586.1"/>
    </source>
</evidence>
<comment type="caution">
    <text evidence="2">The sequence shown here is derived from an EMBL/GenBank/DDBJ whole genome shotgun (WGS) entry which is preliminary data.</text>
</comment>
<gene>
    <name evidence="2" type="ORF">DW927_18625</name>
</gene>